<evidence type="ECO:0000313" key="1">
    <source>
        <dbReference type="EMBL" id="AEM80146.1"/>
    </source>
</evidence>
<dbReference type="AlphaFoldDB" id="G2PB94"/>
<dbReference type="Proteomes" id="UP000008703">
    <property type="component" value="Chromosome"/>
</dbReference>
<gene>
    <name evidence="1" type="ORF">Strvi_0358</name>
</gene>
<accession>G2PB94</accession>
<evidence type="ECO:0000313" key="2">
    <source>
        <dbReference type="Proteomes" id="UP000008703"/>
    </source>
</evidence>
<dbReference type="KEGG" id="svl:Strvi_0358"/>
<protein>
    <submittedName>
        <fullName evidence="1">Uncharacterized protein</fullName>
    </submittedName>
</protein>
<dbReference type="EMBL" id="CP002994">
    <property type="protein sequence ID" value="AEM80146.1"/>
    <property type="molecule type" value="Genomic_DNA"/>
</dbReference>
<reference evidence="1" key="1">
    <citation type="submission" date="2011-08" db="EMBL/GenBank/DDBJ databases">
        <title>Complete sequence of chromosome of Streptomyces violaceusniger Tu 4113.</title>
        <authorList>
            <consortium name="US DOE Joint Genome Institute"/>
            <person name="Lucas S."/>
            <person name="Han J."/>
            <person name="Lapidus A."/>
            <person name="Cheng J.-F."/>
            <person name="Goodwin L."/>
            <person name="Pitluck S."/>
            <person name="Peters L."/>
            <person name="Ivanova N."/>
            <person name="Daligault H."/>
            <person name="Detter J.C."/>
            <person name="Han C."/>
            <person name="Tapia R."/>
            <person name="Land M."/>
            <person name="Hauser L."/>
            <person name="Kyrpides N."/>
            <person name="Ivanova N."/>
            <person name="Pagani I."/>
            <person name="Hagen A."/>
            <person name="Katz L."/>
            <person name="Fiedler H.-P."/>
            <person name="Keasling J."/>
            <person name="Fortman J."/>
            <person name="Woyke T."/>
        </authorList>
    </citation>
    <scope>NUCLEOTIDE SEQUENCE [LARGE SCALE GENOMIC DNA]</scope>
    <source>
        <strain evidence="1">Tu 4113</strain>
    </source>
</reference>
<dbReference type="RefSeq" id="WP_014053670.1">
    <property type="nucleotide sequence ID" value="NC_015957.1"/>
</dbReference>
<dbReference type="eggNOG" id="ENOG5031U1V">
    <property type="taxonomic scope" value="Bacteria"/>
</dbReference>
<keyword evidence="2" id="KW-1185">Reference proteome</keyword>
<sequence>MPSVEGVRGLLARYVTGRLEDGSVCLEVLGLEVIDQGRRFTVAVELIAPDGHWRVRLECDSAEHRIFDGSPPEDLVQAVAMSLRIRLFEWWHTKGSERQSARLGERVD</sequence>
<name>G2PB94_STRV4</name>
<dbReference type="HOGENOM" id="CLU_2195397_0_0_11"/>
<proteinExistence type="predicted"/>
<organism evidence="1 2">
    <name type="scientific">Streptomyces violaceusniger (strain Tu 4113)</name>
    <dbReference type="NCBI Taxonomy" id="653045"/>
    <lineage>
        <taxon>Bacteria</taxon>
        <taxon>Bacillati</taxon>
        <taxon>Actinomycetota</taxon>
        <taxon>Actinomycetes</taxon>
        <taxon>Kitasatosporales</taxon>
        <taxon>Streptomycetaceae</taxon>
        <taxon>Streptomyces</taxon>
        <taxon>Streptomyces violaceusniger group</taxon>
    </lineage>
</organism>